<proteinExistence type="predicted"/>
<gene>
    <name evidence="9" type="ordered locus">Mboo_1903</name>
</gene>
<feature type="transmembrane region" description="Helical" evidence="7">
    <location>
        <begin position="109"/>
        <end position="126"/>
    </location>
</feature>
<dbReference type="InterPro" id="IPR018076">
    <property type="entry name" value="T2SS_GspF_dom"/>
</dbReference>
<dbReference type="PANTHER" id="PTHR35402">
    <property type="entry name" value="INTEGRAL MEMBRANE PROTEIN-RELATED"/>
    <property type="match status" value="1"/>
</dbReference>
<evidence type="ECO:0000256" key="6">
    <source>
        <dbReference type="SAM" id="MobiDB-lite"/>
    </source>
</evidence>
<keyword evidence="10" id="KW-1185">Reference proteome</keyword>
<evidence type="ECO:0000256" key="5">
    <source>
        <dbReference type="ARBA" id="ARBA00023136"/>
    </source>
</evidence>
<feature type="compositionally biased region" description="Basic and acidic residues" evidence="6">
    <location>
        <begin position="1"/>
        <end position="17"/>
    </location>
</feature>
<feature type="region of interest" description="Disordered" evidence="6">
    <location>
        <begin position="1"/>
        <end position="36"/>
    </location>
</feature>
<protein>
    <submittedName>
        <fullName evidence="9">Type II secretion system protein</fullName>
    </submittedName>
</protein>
<dbReference type="STRING" id="456442.Mboo_1903"/>
<evidence type="ECO:0000313" key="10">
    <source>
        <dbReference type="Proteomes" id="UP000002408"/>
    </source>
</evidence>
<organism evidence="9 10">
    <name type="scientific">Methanoregula boonei (strain DSM 21154 / JCM 14090 / 6A8)</name>
    <dbReference type="NCBI Taxonomy" id="456442"/>
    <lineage>
        <taxon>Archaea</taxon>
        <taxon>Methanobacteriati</taxon>
        <taxon>Methanobacteriota</taxon>
        <taxon>Stenosarchaea group</taxon>
        <taxon>Methanomicrobia</taxon>
        <taxon>Methanomicrobiales</taxon>
        <taxon>Methanoregulaceae</taxon>
        <taxon>Methanoregula</taxon>
    </lineage>
</organism>
<evidence type="ECO:0000256" key="4">
    <source>
        <dbReference type="ARBA" id="ARBA00022989"/>
    </source>
</evidence>
<keyword evidence="5 7" id="KW-0472">Membrane</keyword>
<keyword evidence="2" id="KW-1003">Cell membrane</keyword>
<evidence type="ECO:0000259" key="8">
    <source>
        <dbReference type="Pfam" id="PF00482"/>
    </source>
</evidence>
<evidence type="ECO:0000313" key="9">
    <source>
        <dbReference type="EMBL" id="ABS56418.1"/>
    </source>
</evidence>
<dbReference type="InterPro" id="IPR056569">
    <property type="entry name" value="ArlJ-like"/>
</dbReference>
<sequence length="349" mass="38070">MAFNDRLKGILGKEKDPLSQAPPPLSKSEMDSVEKELSDISGRLDTERKSREGIGRFLKHPLKVLVEKPENILIVCVPLSLIVFVGGFISMVKMYGISVLFNSTVIDDFAVAAVLISIIPVAVLDFREQSRMRNLETALPNFFRDLAGMNDSGMTLPNAVHLVAGAEYGTLSPHIRKLDNEMSWGVGFVEALYRFGKSLGTPLADRSVDLIAKASKAGGDISEVLRAAANDTFEVVNLAQERRNNMLIYVIIVIVSFTVFLFVIAVLVSSFLSTMATAGTAAQVTAASSKFMGRIDLPAYKRLFSHAAMIQGFFSGLCAGQMGEGRVIAGLKYSAIMLIVAWVTFRFFI</sequence>
<feature type="domain" description="Type II secretion system protein GspF" evidence="8">
    <location>
        <begin position="142"/>
        <end position="268"/>
    </location>
</feature>
<comment type="subcellular location">
    <subcellularLocation>
        <location evidence="1">Cell membrane</location>
        <topology evidence="1">Multi-pass membrane protein</topology>
    </subcellularLocation>
</comment>
<dbReference type="EMBL" id="CP000780">
    <property type="protein sequence ID" value="ABS56418.1"/>
    <property type="molecule type" value="Genomic_DNA"/>
</dbReference>
<feature type="transmembrane region" description="Helical" evidence="7">
    <location>
        <begin position="247"/>
        <end position="268"/>
    </location>
</feature>
<feature type="transmembrane region" description="Helical" evidence="7">
    <location>
        <begin position="328"/>
        <end position="348"/>
    </location>
</feature>
<reference evidence="10" key="1">
    <citation type="journal article" date="2015" name="Microbiology">
        <title>Genome of Methanoregula boonei 6A8 reveals adaptations to oligotrophic peatland environments.</title>
        <authorList>
            <person name="Braeuer S."/>
            <person name="Cadillo-Quiroz H."/>
            <person name="Kyrpides N."/>
            <person name="Woyke T."/>
            <person name="Goodwin L."/>
            <person name="Detter C."/>
            <person name="Podell S."/>
            <person name="Yavitt J.B."/>
            <person name="Zinder S.H."/>
        </authorList>
    </citation>
    <scope>NUCLEOTIDE SEQUENCE [LARGE SCALE GENOMIC DNA]</scope>
    <source>
        <strain evidence="10">DSM 21154 / JCM 14090 / 6A8</strain>
    </source>
</reference>
<dbReference type="Pfam" id="PF00482">
    <property type="entry name" value="T2SSF"/>
    <property type="match status" value="1"/>
</dbReference>
<accession>A7I9K7</accession>
<dbReference type="GeneID" id="5410860"/>
<keyword evidence="3 7" id="KW-0812">Transmembrane</keyword>
<feature type="transmembrane region" description="Helical" evidence="7">
    <location>
        <begin position="72"/>
        <end position="97"/>
    </location>
</feature>
<dbReference type="Proteomes" id="UP000002408">
    <property type="component" value="Chromosome"/>
</dbReference>
<dbReference type="GO" id="GO:0005886">
    <property type="term" value="C:plasma membrane"/>
    <property type="evidence" value="ECO:0007669"/>
    <property type="project" value="UniProtKB-SubCell"/>
</dbReference>
<evidence type="ECO:0000256" key="2">
    <source>
        <dbReference type="ARBA" id="ARBA00022475"/>
    </source>
</evidence>
<evidence type="ECO:0000256" key="1">
    <source>
        <dbReference type="ARBA" id="ARBA00004651"/>
    </source>
</evidence>
<dbReference type="HOGENOM" id="CLU_047207_0_0_2"/>
<evidence type="ECO:0000256" key="7">
    <source>
        <dbReference type="SAM" id="Phobius"/>
    </source>
</evidence>
<keyword evidence="4 7" id="KW-1133">Transmembrane helix</keyword>
<dbReference type="AlphaFoldDB" id="A7I9K7"/>
<name>A7I9K7_METB6</name>
<evidence type="ECO:0000256" key="3">
    <source>
        <dbReference type="ARBA" id="ARBA00022692"/>
    </source>
</evidence>
<dbReference type="RefSeq" id="WP_012107471.1">
    <property type="nucleotide sequence ID" value="NC_009712.1"/>
</dbReference>
<dbReference type="OrthoDB" id="12374at2157"/>
<dbReference type="PANTHER" id="PTHR35402:SF1">
    <property type="entry name" value="TYPE II SECRETION SYSTEM PROTEIN GSPF DOMAIN-CONTAINING PROTEIN"/>
    <property type="match status" value="1"/>
</dbReference>
<dbReference type="Gene3D" id="1.20.81.30">
    <property type="entry name" value="Type II secretion system (T2SS), domain F"/>
    <property type="match status" value="1"/>
</dbReference>
<dbReference type="KEGG" id="mbn:Mboo_1903"/>
<dbReference type="InterPro" id="IPR042094">
    <property type="entry name" value="T2SS_GspF_sf"/>
</dbReference>
<dbReference type="eggNOG" id="arCOG01808">
    <property type="taxonomic scope" value="Archaea"/>
</dbReference>